<dbReference type="STRING" id="1423738.FC84_GL001585"/>
<dbReference type="OrthoDB" id="2334345at2"/>
<reference evidence="1 2" key="1">
    <citation type="journal article" date="2015" name="Genome Announc.">
        <title>Expanding the biotechnology potential of lactobacilli through comparative genomics of 213 strains and associated genera.</title>
        <authorList>
            <person name="Sun Z."/>
            <person name="Harris H.M."/>
            <person name="McCann A."/>
            <person name="Guo C."/>
            <person name="Argimon S."/>
            <person name="Zhang W."/>
            <person name="Yang X."/>
            <person name="Jeffery I.B."/>
            <person name="Cooney J.C."/>
            <person name="Kagawa T.F."/>
            <person name="Liu W."/>
            <person name="Song Y."/>
            <person name="Salvetti E."/>
            <person name="Wrobel A."/>
            <person name="Rasinkangas P."/>
            <person name="Parkhill J."/>
            <person name="Rea M.C."/>
            <person name="O'Sullivan O."/>
            <person name="Ritari J."/>
            <person name="Douillard F.P."/>
            <person name="Paul Ross R."/>
            <person name="Yang R."/>
            <person name="Briner A.E."/>
            <person name="Felis G.E."/>
            <person name="de Vos W.M."/>
            <person name="Barrangou R."/>
            <person name="Klaenhammer T.R."/>
            <person name="Caufield P.W."/>
            <person name="Cui Y."/>
            <person name="Zhang H."/>
            <person name="O'Toole P.W."/>
        </authorList>
    </citation>
    <scope>NUCLEOTIDE SEQUENCE [LARGE SCALE GENOMIC DNA]</scope>
    <source>
        <strain evidence="1 2">DSM 20335</strain>
    </source>
</reference>
<dbReference type="AlphaFoldDB" id="A0A0R2BJA6"/>
<evidence type="ECO:0000313" key="1">
    <source>
        <dbReference type="EMBL" id="KRM79409.1"/>
    </source>
</evidence>
<organism evidence="1 2">
    <name type="scientific">Lapidilactobacillus dextrinicus DSM 20335</name>
    <dbReference type="NCBI Taxonomy" id="1423738"/>
    <lineage>
        <taxon>Bacteria</taxon>
        <taxon>Bacillati</taxon>
        <taxon>Bacillota</taxon>
        <taxon>Bacilli</taxon>
        <taxon>Lactobacillales</taxon>
        <taxon>Lactobacillaceae</taxon>
        <taxon>Lapidilactobacillus</taxon>
    </lineage>
</organism>
<name>A0A0R2BJA6_9LACO</name>
<protein>
    <submittedName>
        <fullName evidence="1">Uncharacterized protein</fullName>
    </submittedName>
</protein>
<accession>A0A0R2BJA6</accession>
<gene>
    <name evidence="1" type="ORF">FC84_GL001585</name>
</gene>
<dbReference type="RefSeq" id="WP_057755639.1">
    <property type="nucleotide sequence ID" value="NZ_AYYK01000004.1"/>
</dbReference>
<keyword evidence="2" id="KW-1185">Reference proteome</keyword>
<evidence type="ECO:0000313" key="2">
    <source>
        <dbReference type="Proteomes" id="UP000051813"/>
    </source>
</evidence>
<sequence>MSLIKLKLAADNTVMASGWANPNQREVGDVIDGFTVYDVSDDEIKKLIVNHTKLINNHLVIDTDYVPPVEIPTDPQPSEEQQAITDLAISSAEHSQHIQSIEEAITAFAQSKIGGTN</sequence>
<dbReference type="EMBL" id="AYYK01000004">
    <property type="protein sequence ID" value="KRM79409.1"/>
    <property type="molecule type" value="Genomic_DNA"/>
</dbReference>
<dbReference type="Proteomes" id="UP000051813">
    <property type="component" value="Unassembled WGS sequence"/>
</dbReference>
<dbReference type="PATRIC" id="fig|1423738.3.peg.1603"/>
<comment type="caution">
    <text evidence="1">The sequence shown here is derived from an EMBL/GenBank/DDBJ whole genome shotgun (WGS) entry which is preliminary data.</text>
</comment>
<proteinExistence type="predicted"/>